<sequence length="78" mass="8134">MILFPAMLDHVNTISPAKLKARNIGFYAAGVNIVVLATPVVFLPLSTVLSSQGSWAVVAGFTAVGMISIVGLSSSRKM</sequence>
<keyword evidence="1" id="KW-0812">Transmembrane</keyword>
<evidence type="ECO:0000313" key="3">
    <source>
        <dbReference type="Proteomes" id="UP000584374"/>
    </source>
</evidence>
<keyword evidence="3" id="KW-1185">Reference proteome</keyword>
<gene>
    <name evidence="2" type="ORF">BJ970_004421</name>
</gene>
<keyword evidence="1" id="KW-0472">Membrane</keyword>
<name>A0A840QAB0_9PSEU</name>
<dbReference type="GO" id="GO:0032259">
    <property type="term" value="P:methylation"/>
    <property type="evidence" value="ECO:0007669"/>
    <property type="project" value="UniProtKB-KW"/>
</dbReference>
<dbReference type="Proteomes" id="UP000584374">
    <property type="component" value="Unassembled WGS sequence"/>
</dbReference>
<proteinExistence type="predicted"/>
<accession>A0A840QAB0</accession>
<dbReference type="GO" id="GO:0008168">
    <property type="term" value="F:methyltransferase activity"/>
    <property type="evidence" value="ECO:0007669"/>
    <property type="project" value="UniProtKB-KW"/>
</dbReference>
<dbReference type="AlphaFoldDB" id="A0A840QAB0"/>
<dbReference type="RefSeq" id="WP_184727935.1">
    <property type="nucleotide sequence ID" value="NZ_JACHIW010000001.1"/>
</dbReference>
<organism evidence="2 3">
    <name type="scientific">Saccharopolyspora phatthalungensis</name>
    <dbReference type="NCBI Taxonomy" id="664693"/>
    <lineage>
        <taxon>Bacteria</taxon>
        <taxon>Bacillati</taxon>
        <taxon>Actinomycetota</taxon>
        <taxon>Actinomycetes</taxon>
        <taxon>Pseudonocardiales</taxon>
        <taxon>Pseudonocardiaceae</taxon>
        <taxon>Saccharopolyspora</taxon>
    </lineage>
</organism>
<dbReference type="InterPro" id="IPR036259">
    <property type="entry name" value="MFS_trans_sf"/>
</dbReference>
<dbReference type="SUPFAM" id="SSF103473">
    <property type="entry name" value="MFS general substrate transporter"/>
    <property type="match status" value="1"/>
</dbReference>
<keyword evidence="1" id="KW-1133">Transmembrane helix</keyword>
<evidence type="ECO:0000313" key="2">
    <source>
        <dbReference type="EMBL" id="MBB5156887.1"/>
    </source>
</evidence>
<comment type="caution">
    <text evidence="2">The sequence shown here is derived from an EMBL/GenBank/DDBJ whole genome shotgun (WGS) entry which is preliminary data.</text>
</comment>
<keyword evidence="2" id="KW-0808">Transferase</keyword>
<dbReference type="EMBL" id="JACHIW010000001">
    <property type="protein sequence ID" value="MBB5156887.1"/>
    <property type="molecule type" value="Genomic_DNA"/>
</dbReference>
<evidence type="ECO:0000256" key="1">
    <source>
        <dbReference type="SAM" id="Phobius"/>
    </source>
</evidence>
<reference evidence="2 3" key="1">
    <citation type="submission" date="2020-08" db="EMBL/GenBank/DDBJ databases">
        <title>Sequencing the genomes of 1000 actinobacteria strains.</title>
        <authorList>
            <person name="Klenk H.-P."/>
        </authorList>
    </citation>
    <scope>NUCLEOTIDE SEQUENCE [LARGE SCALE GENOMIC DNA]</scope>
    <source>
        <strain evidence="2 3">DSM 45584</strain>
    </source>
</reference>
<feature type="transmembrane region" description="Helical" evidence="1">
    <location>
        <begin position="55"/>
        <end position="73"/>
    </location>
</feature>
<protein>
    <submittedName>
        <fullName evidence="2">Protein-S-isoprenylcysteine O-methyltransferase Ste14</fullName>
    </submittedName>
</protein>
<feature type="transmembrane region" description="Helical" evidence="1">
    <location>
        <begin position="24"/>
        <end position="43"/>
    </location>
</feature>
<keyword evidence="2" id="KW-0489">Methyltransferase</keyword>